<evidence type="ECO:0000256" key="3">
    <source>
        <dbReference type="ARBA" id="ARBA00012438"/>
    </source>
</evidence>
<evidence type="ECO:0000256" key="8">
    <source>
        <dbReference type="SAM" id="Phobius"/>
    </source>
</evidence>
<dbReference type="Proteomes" id="UP000094056">
    <property type="component" value="Unassembled WGS sequence"/>
</dbReference>
<feature type="domain" description="HAMP" evidence="10">
    <location>
        <begin position="218"/>
        <end position="270"/>
    </location>
</feature>
<feature type="transmembrane region" description="Helical" evidence="8">
    <location>
        <begin position="7"/>
        <end position="29"/>
    </location>
</feature>
<proteinExistence type="predicted"/>
<name>A0A1E3XA59_9BACT</name>
<dbReference type="FunFam" id="3.30.565.10:FF:000010">
    <property type="entry name" value="Sensor histidine kinase RcsC"/>
    <property type="match status" value="1"/>
</dbReference>
<dbReference type="Gene3D" id="3.30.565.10">
    <property type="entry name" value="Histidine kinase-like ATPase, C-terminal domain"/>
    <property type="match status" value="1"/>
</dbReference>
<dbReference type="PRINTS" id="PR00344">
    <property type="entry name" value="BCTRLSENSOR"/>
</dbReference>
<dbReference type="Gene3D" id="1.10.287.130">
    <property type="match status" value="1"/>
</dbReference>
<keyword evidence="8" id="KW-1133">Transmembrane helix</keyword>
<comment type="catalytic activity">
    <reaction evidence="1">
        <text>ATP + protein L-histidine = ADP + protein N-phospho-L-histidine.</text>
        <dbReference type="EC" id="2.7.13.3"/>
    </reaction>
</comment>
<dbReference type="SUPFAM" id="SSF158472">
    <property type="entry name" value="HAMP domain-like"/>
    <property type="match status" value="1"/>
</dbReference>
<dbReference type="SMART" id="SM00304">
    <property type="entry name" value="HAMP"/>
    <property type="match status" value="1"/>
</dbReference>
<keyword evidence="5" id="KW-0808">Transferase</keyword>
<evidence type="ECO:0000259" key="9">
    <source>
        <dbReference type="PROSITE" id="PS50109"/>
    </source>
</evidence>
<dbReference type="InterPro" id="IPR003594">
    <property type="entry name" value="HATPase_dom"/>
</dbReference>
<reference evidence="11 12" key="1">
    <citation type="submission" date="2016-07" db="EMBL/GenBank/DDBJ databases">
        <title>Draft genome of Scalindua rubra, obtained from a brine-seawater interface in the Red Sea, sheds light on salt adaptation in anammox bacteria.</title>
        <authorList>
            <person name="Speth D.R."/>
            <person name="Lagkouvardos I."/>
            <person name="Wang Y."/>
            <person name="Qian P.-Y."/>
            <person name="Dutilh B.E."/>
            <person name="Jetten M.S."/>
        </authorList>
    </citation>
    <scope>NUCLEOTIDE SEQUENCE [LARGE SCALE GENOMIC DNA]</scope>
    <source>
        <strain evidence="11">BSI-1</strain>
    </source>
</reference>
<feature type="coiled-coil region" evidence="7">
    <location>
        <begin position="251"/>
        <end position="327"/>
    </location>
</feature>
<dbReference type="Gene3D" id="6.10.340.10">
    <property type="match status" value="1"/>
</dbReference>
<dbReference type="CDD" id="cd00082">
    <property type="entry name" value="HisKA"/>
    <property type="match status" value="1"/>
</dbReference>
<keyword evidence="8" id="KW-0812">Transmembrane</keyword>
<dbReference type="EMBL" id="MAYW01000059">
    <property type="protein sequence ID" value="ODS32521.1"/>
    <property type="molecule type" value="Genomic_DNA"/>
</dbReference>
<dbReference type="SMART" id="SM00387">
    <property type="entry name" value="HATPase_c"/>
    <property type="match status" value="1"/>
</dbReference>
<dbReference type="InterPro" id="IPR003661">
    <property type="entry name" value="HisK_dim/P_dom"/>
</dbReference>
<dbReference type="InterPro" id="IPR003660">
    <property type="entry name" value="HAMP_dom"/>
</dbReference>
<dbReference type="SMART" id="SM00388">
    <property type="entry name" value="HisKA"/>
    <property type="match status" value="1"/>
</dbReference>
<dbReference type="Pfam" id="PF02518">
    <property type="entry name" value="HATPase_c"/>
    <property type="match status" value="1"/>
</dbReference>
<dbReference type="PROSITE" id="PS50109">
    <property type="entry name" value="HIS_KIN"/>
    <property type="match status" value="1"/>
</dbReference>
<organism evidence="11 12">
    <name type="scientific">Candidatus Scalindua rubra</name>
    <dbReference type="NCBI Taxonomy" id="1872076"/>
    <lineage>
        <taxon>Bacteria</taxon>
        <taxon>Pseudomonadati</taxon>
        <taxon>Planctomycetota</taxon>
        <taxon>Candidatus Brocadiia</taxon>
        <taxon>Candidatus Brocadiales</taxon>
        <taxon>Candidatus Scalinduaceae</taxon>
        <taxon>Candidatus Scalindua</taxon>
    </lineage>
</organism>
<feature type="domain" description="Histidine kinase" evidence="9">
    <location>
        <begin position="334"/>
        <end position="566"/>
    </location>
</feature>
<dbReference type="PANTHER" id="PTHR43047">
    <property type="entry name" value="TWO-COMPONENT HISTIDINE PROTEIN KINASE"/>
    <property type="match status" value="1"/>
</dbReference>
<dbReference type="Pfam" id="PF00672">
    <property type="entry name" value="HAMP"/>
    <property type="match status" value="1"/>
</dbReference>
<evidence type="ECO:0000256" key="6">
    <source>
        <dbReference type="ARBA" id="ARBA00022777"/>
    </source>
</evidence>
<dbReference type="CDD" id="cd16922">
    <property type="entry name" value="HATPase_EvgS-ArcB-TorS-like"/>
    <property type="match status" value="1"/>
</dbReference>
<gene>
    <name evidence="11" type="ORF">SCARUB_02376</name>
</gene>
<evidence type="ECO:0000313" key="12">
    <source>
        <dbReference type="Proteomes" id="UP000094056"/>
    </source>
</evidence>
<dbReference type="GO" id="GO:0000155">
    <property type="term" value="F:phosphorelay sensor kinase activity"/>
    <property type="evidence" value="ECO:0007669"/>
    <property type="project" value="InterPro"/>
</dbReference>
<comment type="caution">
    <text evidence="11">The sequence shown here is derived from an EMBL/GenBank/DDBJ whole genome shotgun (WGS) entry which is preliminary data.</text>
</comment>
<dbReference type="SUPFAM" id="SSF47384">
    <property type="entry name" value="Homodimeric domain of signal transducing histidine kinase"/>
    <property type="match status" value="1"/>
</dbReference>
<dbReference type="InterPro" id="IPR005467">
    <property type="entry name" value="His_kinase_dom"/>
</dbReference>
<dbReference type="SUPFAM" id="SSF55874">
    <property type="entry name" value="ATPase domain of HSP90 chaperone/DNA topoisomerase II/histidine kinase"/>
    <property type="match status" value="1"/>
</dbReference>
<dbReference type="AlphaFoldDB" id="A0A1E3XA59"/>
<dbReference type="GO" id="GO:0009927">
    <property type="term" value="F:histidine phosphotransfer kinase activity"/>
    <property type="evidence" value="ECO:0007669"/>
    <property type="project" value="TreeGrafter"/>
</dbReference>
<dbReference type="CDD" id="cd06225">
    <property type="entry name" value="HAMP"/>
    <property type="match status" value="1"/>
</dbReference>
<dbReference type="InterPro" id="IPR036890">
    <property type="entry name" value="HATPase_C_sf"/>
</dbReference>
<evidence type="ECO:0000256" key="4">
    <source>
        <dbReference type="ARBA" id="ARBA00022553"/>
    </source>
</evidence>
<protein>
    <recommendedName>
        <fullName evidence="3">histidine kinase</fullName>
        <ecNumber evidence="3">2.7.13.3</ecNumber>
    </recommendedName>
</protein>
<dbReference type="InterPro" id="IPR004358">
    <property type="entry name" value="Sig_transdc_His_kin-like_C"/>
</dbReference>
<keyword evidence="6" id="KW-0418">Kinase</keyword>
<comment type="subcellular location">
    <subcellularLocation>
        <location evidence="2">Membrane</location>
    </subcellularLocation>
</comment>
<keyword evidence="7" id="KW-0175">Coiled coil</keyword>
<accession>A0A1E3XA59</accession>
<keyword evidence="4" id="KW-0597">Phosphoprotein</keyword>
<evidence type="ECO:0000256" key="1">
    <source>
        <dbReference type="ARBA" id="ARBA00000085"/>
    </source>
</evidence>
<keyword evidence="8" id="KW-0472">Membrane</keyword>
<dbReference type="Pfam" id="PF00512">
    <property type="entry name" value="HisKA"/>
    <property type="match status" value="1"/>
</dbReference>
<evidence type="ECO:0000256" key="2">
    <source>
        <dbReference type="ARBA" id="ARBA00004370"/>
    </source>
</evidence>
<evidence type="ECO:0000256" key="5">
    <source>
        <dbReference type="ARBA" id="ARBA00022679"/>
    </source>
</evidence>
<evidence type="ECO:0000313" key="11">
    <source>
        <dbReference type="EMBL" id="ODS32521.1"/>
    </source>
</evidence>
<dbReference type="GO" id="GO:0005886">
    <property type="term" value="C:plasma membrane"/>
    <property type="evidence" value="ECO:0007669"/>
    <property type="project" value="TreeGrafter"/>
</dbReference>
<evidence type="ECO:0000256" key="7">
    <source>
        <dbReference type="SAM" id="Coils"/>
    </source>
</evidence>
<dbReference type="InterPro" id="IPR036097">
    <property type="entry name" value="HisK_dim/P_sf"/>
</dbReference>
<dbReference type="PANTHER" id="PTHR43047:SF72">
    <property type="entry name" value="OSMOSENSING HISTIDINE PROTEIN KINASE SLN1"/>
    <property type="match status" value="1"/>
</dbReference>
<dbReference type="PROSITE" id="PS50885">
    <property type="entry name" value="HAMP"/>
    <property type="match status" value="1"/>
</dbReference>
<dbReference type="EC" id="2.7.13.3" evidence="3"/>
<evidence type="ECO:0000259" key="10">
    <source>
        <dbReference type="PROSITE" id="PS50885"/>
    </source>
</evidence>
<sequence>MRIGKKLILGFIIVLVLMVSMSVTAYLFLTKVRDSADIIRHLTKQESIIKELKYVVIEWLVIGDLLINGDSKLKGNFEQFEFLIIEKIDDLEGLKSDLPLTDLTDEEKSVLKDIKERYNTIKRDTIEFLKLMPNLNQSASPMLGEMRDTRIANLADEIDQISIDLISNVDSLSLLNRNRLDEAIQRADRIKGLSGLINMSLSIVAILTGMGVAITLTRGITRPIHALGTATKRITEGDFTHVIQVISKDEIGELSNTFNQMNADLKRYKDEIDYESKELERMNVALQAKNKTILSTNEELLNANKALETKTKELENAYKRLSGLEQAKTDFLSTVSHELRTPLALVIGFAKIIKKRFEDVIFPNVKSEDGKIQRSINQVKEDLNTVESEGKRLTDLINDLLDITKIEAGKVEWKMEHISVVEIIDQATSITSNFFEHNELELIKDIEDGMPEVVGDEDRLVQVMINLISNAAKFTEKGSITCRARKINNEIVISVIDTGAGIREVDMKKIFEKFGQLGDTHADRPRGTGLGLPICREIVEHHSGSLWVESEPGKGSSFSFTLPIPISPKNVKTNNESRDIA</sequence>